<dbReference type="AlphaFoldDB" id="A0A6V7U0B6"/>
<accession>A0A6V7U0B6</accession>
<gene>
    <name evidence="1" type="ORF">MENT_LOCUS6761</name>
</gene>
<proteinExistence type="predicted"/>
<protein>
    <submittedName>
        <fullName evidence="1">Uncharacterized protein</fullName>
    </submittedName>
</protein>
<sequence>MTCNETFVLKSETFGNENFKEVSWELTLEISSSSVVCLYLRQHEPNNLNKMVNTKCKIFVKFCSQEVYQEADRPDFLFYFFLILDFDVYFVEIGEIFFLGEITEVPIVEFTLEVVLQFFYMGHVKQPYMEKYAEDIFVIANEYQIMGLNMNVKYFWPIYLPTKKLSKYFDLIDFMELQLWRREIILP</sequence>
<name>A0A6V7U0B6_MELEN</name>
<reference evidence="1 2" key="1">
    <citation type="submission" date="2020-08" db="EMBL/GenBank/DDBJ databases">
        <authorList>
            <person name="Koutsovoulos G."/>
            <person name="Danchin GJ E."/>
        </authorList>
    </citation>
    <scope>NUCLEOTIDE SEQUENCE [LARGE SCALE GENOMIC DNA]</scope>
</reference>
<dbReference type="OrthoDB" id="5875588at2759"/>
<dbReference type="EMBL" id="CAJEWN010000026">
    <property type="protein sequence ID" value="CAD2141111.1"/>
    <property type="molecule type" value="Genomic_DNA"/>
</dbReference>
<evidence type="ECO:0000313" key="1">
    <source>
        <dbReference type="EMBL" id="CAD2141111.1"/>
    </source>
</evidence>
<evidence type="ECO:0000313" key="2">
    <source>
        <dbReference type="Proteomes" id="UP000580250"/>
    </source>
</evidence>
<dbReference type="Proteomes" id="UP000580250">
    <property type="component" value="Unassembled WGS sequence"/>
</dbReference>
<comment type="caution">
    <text evidence="1">The sequence shown here is derived from an EMBL/GenBank/DDBJ whole genome shotgun (WGS) entry which is preliminary data.</text>
</comment>
<organism evidence="1 2">
    <name type="scientific">Meloidogyne enterolobii</name>
    <name type="common">Root-knot nematode worm</name>
    <name type="synonym">Meloidogyne mayaguensis</name>
    <dbReference type="NCBI Taxonomy" id="390850"/>
    <lineage>
        <taxon>Eukaryota</taxon>
        <taxon>Metazoa</taxon>
        <taxon>Ecdysozoa</taxon>
        <taxon>Nematoda</taxon>
        <taxon>Chromadorea</taxon>
        <taxon>Rhabditida</taxon>
        <taxon>Tylenchina</taxon>
        <taxon>Tylenchomorpha</taxon>
        <taxon>Tylenchoidea</taxon>
        <taxon>Meloidogynidae</taxon>
        <taxon>Meloidogyninae</taxon>
        <taxon>Meloidogyne</taxon>
    </lineage>
</organism>